<keyword evidence="1" id="KW-0732">Signal</keyword>
<name>A0A1S8YSX5_9GAMM</name>
<evidence type="ECO:0000313" key="2">
    <source>
        <dbReference type="EMBL" id="OON42180.1"/>
    </source>
</evidence>
<comment type="caution">
    <text evidence="2">The sequence shown here is derived from an EMBL/GenBank/DDBJ whole genome shotgun (WGS) entry which is preliminary data.</text>
</comment>
<keyword evidence="3" id="KW-1185">Reference proteome</keyword>
<evidence type="ECO:0000313" key="3">
    <source>
        <dbReference type="Proteomes" id="UP000190667"/>
    </source>
</evidence>
<dbReference type="AlphaFoldDB" id="A0A1S8YSX5"/>
<accession>A0A1S8YSX5</accession>
<dbReference type="RefSeq" id="WP_139356301.1">
    <property type="nucleotide sequence ID" value="NZ_MRUL01000001.1"/>
</dbReference>
<dbReference type="Proteomes" id="UP000190667">
    <property type="component" value="Unassembled WGS sequence"/>
</dbReference>
<dbReference type="OrthoDB" id="6555570at2"/>
<proteinExistence type="predicted"/>
<feature type="chain" id="PRO_5012797642" description="Fimbrial-type adhesion domain-containing protein" evidence="1">
    <location>
        <begin position="18"/>
        <end position="296"/>
    </location>
</feature>
<reference evidence="2 3" key="1">
    <citation type="submission" date="2016-12" db="EMBL/GenBank/DDBJ databases">
        <title>Izhakiella australiana sp. nov. of genus Izhakiella isolated from Australian desert.</title>
        <authorList>
            <person name="Ji M."/>
        </authorList>
    </citation>
    <scope>NUCLEOTIDE SEQUENCE [LARGE SCALE GENOMIC DNA]</scope>
    <source>
        <strain evidence="2 3">D4N98</strain>
    </source>
</reference>
<dbReference type="STRING" id="1926881.BTJ39_03255"/>
<dbReference type="EMBL" id="MRUL01000001">
    <property type="protein sequence ID" value="OON42180.1"/>
    <property type="molecule type" value="Genomic_DNA"/>
</dbReference>
<gene>
    <name evidence="2" type="ORF">BTJ39_03255</name>
</gene>
<evidence type="ECO:0008006" key="4">
    <source>
        <dbReference type="Google" id="ProtNLM"/>
    </source>
</evidence>
<sequence length="296" mass="31217">MRRTTLLIALLPLVAQASGTLMIQPQPDSSIRFMAQGPTGSGSEDVLGFQQPASGRMTVTVSPSGMSRCESGDIVLDNLRFSFTNLLDNSKVLCGMPVTFDAPGKDREVPLKVAVSQFSHPVVAGIGSQKQALLPAGSVSAVAEGGRGQQYPLYLDLSVVQQPIEVLAATFSRPSLYLGSVGEMNDAAADVQLRVSKNAQASNEAIGYTLSFESTQQLNNQYRMRASATERMVPYQILAGGREVLPDSARRGTVPAGVGTADVVDIQFKLSGKQTRGLAAGVSLQDTVTAVITPDS</sequence>
<protein>
    <recommendedName>
        <fullName evidence="4">Fimbrial-type adhesion domain-containing protein</fullName>
    </recommendedName>
</protein>
<evidence type="ECO:0000256" key="1">
    <source>
        <dbReference type="SAM" id="SignalP"/>
    </source>
</evidence>
<feature type="signal peptide" evidence="1">
    <location>
        <begin position="1"/>
        <end position="17"/>
    </location>
</feature>
<organism evidence="2 3">
    <name type="scientific">Izhakiella australiensis</name>
    <dbReference type="NCBI Taxonomy" id="1926881"/>
    <lineage>
        <taxon>Bacteria</taxon>
        <taxon>Pseudomonadati</taxon>
        <taxon>Pseudomonadota</taxon>
        <taxon>Gammaproteobacteria</taxon>
        <taxon>Enterobacterales</taxon>
        <taxon>Erwiniaceae</taxon>
        <taxon>Izhakiella</taxon>
    </lineage>
</organism>